<organism evidence="3">
    <name type="scientific">Sesamum latifolium</name>
    <dbReference type="NCBI Taxonomy" id="2727402"/>
    <lineage>
        <taxon>Eukaryota</taxon>
        <taxon>Viridiplantae</taxon>
        <taxon>Streptophyta</taxon>
        <taxon>Embryophyta</taxon>
        <taxon>Tracheophyta</taxon>
        <taxon>Spermatophyta</taxon>
        <taxon>Magnoliopsida</taxon>
        <taxon>eudicotyledons</taxon>
        <taxon>Gunneridae</taxon>
        <taxon>Pentapetalae</taxon>
        <taxon>asterids</taxon>
        <taxon>lamiids</taxon>
        <taxon>Lamiales</taxon>
        <taxon>Pedaliaceae</taxon>
        <taxon>Sesamum</taxon>
    </lineage>
</organism>
<reference evidence="3" key="1">
    <citation type="submission" date="2020-06" db="EMBL/GenBank/DDBJ databases">
        <authorList>
            <person name="Li T."/>
            <person name="Hu X."/>
            <person name="Zhang T."/>
            <person name="Song X."/>
            <person name="Zhang H."/>
            <person name="Dai N."/>
            <person name="Sheng W."/>
            <person name="Hou X."/>
            <person name="Wei L."/>
        </authorList>
    </citation>
    <scope>NUCLEOTIDE SEQUENCE</scope>
    <source>
        <strain evidence="3">KEN1</strain>
        <tissue evidence="3">Leaf</tissue>
    </source>
</reference>
<accession>A0AAW2XE15</accession>
<gene>
    <name evidence="3" type="ORF">Slati_1211000</name>
</gene>
<reference evidence="3" key="2">
    <citation type="journal article" date="2024" name="Plant">
        <title>Genomic evolution and insights into agronomic trait innovations of Sesamum species.</title>
        <authorList>
            <person name="Miao H."/>
            <person name="Wang L."/>
            <person name="Qu L."/>
            <person name="Liu H."/>
            <person name="Sun Y."/>
            <person name="Le M."/>
            <person name="Wang Q."/>
            <person name="Wei S."/>
            <person name="Zheng Y."/>
            <person name="Lin W."/>
            <person name="Duan Y."/>
            <person name="Cao H."/>
            <person name="Xiong S."/>
            <person name="Wang X."/>
            <person name="Wei L."/>
            <person name="Li C."/>
            <person name="Ma Q."/>
            <person name="Ju M."/>
            <person name="Zhao R."/>
            <person name="Li G."/>
            <person name="Mu C."/>
            <person name="Tian Q."/>
            <person name="Mei H."/>
            <person name="Zhang T."/>
            <person name="Gao T."/>
            <person name="Zhang H."/>
        </authorList>
    </citation>
    <scope>NUCLEOTIDE SEQUENCE</scope>
    <source>
        <tissue evidence="3">Leaf</tissue>
    </source>
</reference>
<dbReference type="EMBL" id="JACGWN010000004">
    <property type="protein sequence ID" value="KAL0452329.1"/>
    <property type="molecule type" value="Genomic_DNA"/>
</dbReference>
<keyword evidence="1 3" id="KW-0436">Ligase</keyword>
<dbReference type="Gene3D" id="3.40.50.980">
    <property type="match status" value="1"/>
</dbReference>
<evidence type="ECO:0000313" key="3">
    <source>
        <dbReference type="EMBL" id="KAL0452329.1"/>
    </source>
</evidence>
<dbReference type="GO" id="GO:0016207">
    <property type="term" value="F:4-coumarate-CoA ligase activity"/>
    <property type="evidence" value="ECO:0007669"/>
    <property type="project" value="TreeGrafter"/>
</dbReference>
<proteinExistence type="predicted"/>
<dbReference type="InterPro" id="IPR000873">
    <property type="entry name" value="AMP-dep_synth/lig_dom"/>
</dbReference>
<feature type="domain" description="AMP-dependent synthetase/ligase" evidence="2">
    <location>
        <begin position="7"/>
        <end position="70"/>
    </location>
</feature>
<name>A0AAW2XE15_9LAMI</name>
<dbReference type="Pfam" id="PF00501">
    <property type="entry name" value="AMP-binding"/>
    <property type="match status" value="1"/>
</dbReference>
<evidence type="ECO:0000259" key="2">
    <source>
        <dbReference type="Pfam" id="PF00501"/>
    </source>
</evidence>
<dbReference type="PANTHER" id="PTHR24096:SF169">
    <property type="entry name" value="4-COUMARATE--COA LIGASE 3"/>
    <property type="match status" value="1"/>
</dbReference>
<dbReference type="AlphaFoldDB" id="A0AAW2XE15"/>
<comment type="caution">
    <text evidence="3">The sequence shown here is derived from an EMBL/GenBank/DDBJ whole genome shotgun (WGS) entry which is preliminary data.</text>
</comment>
<dbReference type="SUPFAM" id="SSF56801">
    <property type="entry name" value="Acetyl-CoA synthetase-like"/>
    <property type="match status" value="1"/>
</dbReference>
<sequence length="88" mass="9314">MQKFEIGSLLELIQRHRVSVAAVVPPLVLALAKNPLVDNFDLSSIRMVLSGAAPLGKELEAALLSRVPQAVFGQVRSLPLSPAAATTN</sequence>
<dbReference type="PANTHER" id="PTHR24096">
    <property type="entry name" value="LONG-CHAIN-FATTY-ACID--COA LIGASE"/>
    <property type="match status" value="1"/>
</dbReference>
<evidence type="ECO:0000256" key="1">
    <source>
        <dbReference type="ARBA" id="ARBA00022598"/>
    </source>
</evidence>
<protein>
    <submittedName>
        <fullName evidence="3">4-coumarate--CoA ligase 2</fullName>
    </submittedName>
</protein>